<dbReference type="RefSeq" id="WP_049744378.1">
    <property type="nucleotide sequence ID" value="NZ_CP012150.1"/>
</dbReference>
<dbReference type="PATRIC" id="fig|134601.6.peg.1829"/>
<dbReference type="EMBL" id="CP012150">
    <property type="protein sequence ID" value="AKS31959.1"/>
    <property type="molecule type" value="Genomic_DNA"/>
</dbReference>
<evidence type="ECO:0000256" key="1">
    <source>
        <dbReference type="ARBA" id="ARBA00023002"/>
    </source>
</evidence>
<keyword evidence="1" id="KW-0560">Oxidoreductase</keyword>
<dbReference type="InterPro" id="IPR019910">
    <property type="entry name" value="Lucif-like_OxRdtase_MSMEG_4879"/>
</dbReference>
<dbReference type="Pfam" id="PF00296">
    <property type="entry name" value="Bac_luciferase"/>
    <property type="match status" value="1"/>
</dbReference>
<dbReference type="KEGG" id="mgo:AFA91_08815"/>
<dbReference type="InterPro" id="IPR011251">
    <property type="entry name" value="Luciferase-like_dom"/>
</dbReference>
<evidence type="ECO:0000313" key="3">
    <source>
        <dbReference type="EMBL" id="AKS31959.1"/>
    </source>
</evidence>
<dbReference type="Gene3D" id="3.20.20.30">
    <property type="entry name" value="Luciferase-like domain"/>
    <property type="match status" value="1"/>
</dbReference>
<name>A0A0K0X3F5_MYCGD</name>
<dbReference type="AlphaFoldDB" id="A0A0K0X3F5"/>
<dbReference type="OrthoDB" id="7054907at2"/>
<sequence length="305" mass="32436">MQISILASLNESTGSSPGRSPVDATVRHLAQLRDEGFGRVWMSQMPSEPDLLTVLAVVFGEVDGIEIGTGVLPIQNQHPMLMAQRALTLSLISGGRFILGLGMTHQAITEGMWGIPWDRPIRRMREYLDGLQPLLAGQPVDAPGETVTTRGALQIPGASAPDVYLAALGPQLLKLAGRRTAGTVTWMTGPATLAGHISPVLREAAGTRPVQVVAALPVAVTDDVDGARTQAARQFAMYGQLPSYRAMLDREGYAGPEDAAIIGSESVVAERIRSLGAIGVDEYVAVVFDASPENRARTRALLRSL</sequence>
<evidence type="ECO:0000259" key="2">
    <source>
        <dbReference type="Pfam" id="PF00296"/>
    </source>
</evidence>
<dbReference type="PANTHER" id="PTHR43244:SF1">
    <property type="entry name" value="5,10-METHYLENETETRAHYDROMETHANOPTERIN REDUCTASE"/>
    <property type="match status" value="1"/>
</dbReference>
<dbReference type="InterPro" id="IPR050564">
    <property type="entry name" value="F420-G6PD/mer"/>
</dbReference>
<dbReference type="PANTHER" id="PTHR43244">
    <property type="match status" value="1"/>
</dbReference>
<dbReference type="SUPFAM" id="SSF51679">
    <property type="entry name" value="Bacterial luciferase-like"/>
    <property type="match status" value="1"/>
</dbReference>
<dbReference type="STRING" id="134601.AFA91_08815"/>
<protein>
    <submittedName>
        <fullName evidence="3">FMN reductase</fullName>
    </submittedName>
</protein>
<evidence type="ECO:0000313" key="4">
    <source>
        <dbReference type="Proteomes" id="UP000062255"/>
    </source>
</evidence>
<gene>
    <name evidence="3" type="ORF">AFA91_08815</name>
</gene>
<organism evidence="3 4">
    <name type="scientific">Mycolicibacterium goodii</name>
    <name type="common">Mycobacterium goodii</name>
    <dbReference type="NCBI Taxonomy" id="134601"/>
    <lineage>
        <taxon>Bacteria</taxon>
        <taxon>Bacillati</taxon>
        <taxon>Actinomycetota</taxon>
        <taxon>Actinomycetes</taxon>
        <taxon>Mycobacteriales</taxon>
        <taxon>Mycobacteriaceae</taxon>
        <taxon>Mycolicibacterium</taxon>
    </lineage>
</organism>
<reference evidence="3 4" key="1">
    <citation type="submission" date="2015-07" db="EMBL/GenBank/DDBJ databases">
        <title>Complete genome sequence of Mycobacterium goodii X7B, a facultative thermophilic biodesulfurizing bacterium.</title>
        <authorList>
            <person name="Yu B."/>
            <person name="Li F."/>
            <person name="Xu P."/>
        </authorList>
    </citation>
    <scope>NUCLEOTIDE SEQUENCE [LARGE SCALE GENOMIC DNA]</scope>
    <source>
        <strain evidence="3 4">X7B</strain>
    </source>
</reference>
<accession>A0A0K0X3F5</accession>
<feature type="domain" description="Luciferase-like" evidence="2">
    <location>
        <begin position="1"/>
        <end position="279"/>
    </location>
</feature>
<dbReference type="CDD" id="cd01097">
    <property type="entry name" value="Tetrahydromethanopterin_reductase"/>
    <property type="match status" value="1"/>
</dbReference>
<dbReference type="Proteomes" id="UP000062255">
    <property type="component" value="Chromosome"/>
</dbReference>
<proteinExistence type="predicted"/>
<dbReference type="InterPro" id="IPR036661">
    <property type="entry name" value="Luciferase-like_sf"/>
</dbReference>
<dbReference type="NCBIfam" id="TIGR03564">
    <property type="entry name" value="F420_MSMEG_4879"/>
    <property type="match status" value="1"/>
</dbReference>
<dbReference type="GO" id="GO:0016705">
    <property type="term" value="F:oxidoreductase activity, acting on paired donors, with incorporation or reduction of molecular oxygen"/>
    <property type="evidence" value="ECO:0007669"/>
    <property type="project" value="InterPro"/>
</dbReference>